<evidence type="ECO:0000313" key="11">
    <source>
        <dbReference type="EMBL" id="RZC36060.1"/>
    </source>
</evidence>
<comment type="subcellular location">
    <subcellularLocation>
        <location evidence="1">Cell membrane</location>
        <topology evidence="1">Multi-pass membrane protein</topology>
    </subcellularLocation>
</comment>
<dbReference type="GO" id="GO:0005886">
    <property type="term" value="C:plasma membrane"/>
    <property type="evidence" value="ECO:0007669"/>
    <property type="project" value="UniProtKB-SubCell"/>
</dbReference>
<feature type="transmembrane region" description="Helical" evidence="10">
    <location>
        <begin position="37"/>
        <end position="57"/>
    </location>
</feature>
<accession>A0A482VTK3</accession>
<keyword evidence="8" id="KW-0675">Receptor</keyword>
<evidence type="ECO:0000313" key="12">
    <source>
        <dbReference type="Proteomes" id="UP000292052"/>
    </source>
</evidence>
<gene>
    <name evidence="11" type="ORF">BDFB_011287</name>
</gene>
<keyword evidence="6 10" id="KW-1133">Transmembrane helix</keyword>
<dbReference type="OrthoDB" id="7540137at2759"/>
<dbReference type="GO" id="GO:0004984">
    <property type="term" value="F:olfactory receptor activity"/>
    <property type="evidence" value="ECO:0007669"/>
    <property type="project" value="InterPro"/>
</dbReference>
<keyword evidence="4 10" id="KW-0812">Transmembrane</keyword>
<dbReference type="PANTHER" id="PTHR21137:SF35">
    <property type="entry name" value="ODORANT RECEPTOR 19A-RELATED"/>
    <property type="match status" value="1"/>
</dbReference>
<feature type="transmembrane region" description="Helical" evidence="10">
    <location>
        <begin position="63"/>
        <end position="84"/>
    </location>
</feature>
<keyword evidence="7 10" id="KW-0472">Membrane</keyword>
<sequence length="291" mass="33718">MKNDIIKQSFSINLAIMGALHLYPPDNRGYVYIIRAYIMYFFCIILLPFLILFYFLLEEEFDIMTMNFNAGFIVETMCFIIKLLPFMRHGHKIKICIHFFEDPYFTTRKEKHTKIIEDCIKICKRNSMAFLIGVTVGVICWVIRPFFRQGYTLPLDVWLPFSVEADLKMYYSVYLFLAIAIPYTAFSGSMIDPLIGGLAYHGAGQIKILKDNLQHLTNYVEEEISRNTTFLSLNSLLSISNSLTDAIYMGNWYDYDPKSKKALILLMENSKRPIIITAGKLVELSLTTFTL</sequence>
<dbReference type="PANTHER" id="PTHR21137">
    <property type="entry name" value="ODORANT RECEPTOR"/>
    <property type="match status" value="1"/>
</dbReference>
<evidence type="ECO:0000256" key="9">
    <source>
        <dbReference type="ARBA" id="ARBA00023224"/>
    </source>
</evidence>
<feature type="transmembrane region" description="Helical" evidence="10">
    <location>
        <begin position="128"/>
        <end position="147"/>
    </location>
</feature>
<evidence type="ECO:0000256" key="6">
    <source>
        <dbReference type="ARBA" id="ARBA00022989"/>
    </source>
</evidence>
<reference evidence="11 12" key="1">
    <citation type="submission" date="2017-03" db="EMBL/GenBank/DDBJ databases">
        <title>Genome of the blue death feigning beetle - Asbolus verrucosus.</title>
        <authorList>
            <person name="Rider S.D."/>
        </authorList>
    </citation>
    <scope>NUCLEOTIDE SEQUENCE [LARGE SCALE GENOMIC DNA]</scope>
    <source>
        <strain evidence="11">Butters</strain>
        <tissue evidence="11">Head and leg muscle</tissue>
    </source>
</reference>
<keyword evidence="3" id="KW-0716">Sensory transduction</keyword>
<evidence type="ECO:0000256" key="10">
    <source>
        <dbReference type="SAM" id="Phobius"/>
    </source>
</evidence>
<dbReference type="Proteomes" id="UP000292052">
    <property type="component" value="Unassembled WGS sequence"/>
</dbReference>
<evidence type="ECO:0000256" key="5">
    <source>
        <dbReference type="ARBA" id="ARBA00022725"/>
    </source>
</evidence>
<organism evidence="11 12">
    <name type="scientific">Asbolus verrucosus</name>
    <name type="common">Desert ironclad beetle</name>
    <dbReference type="NCBI Taxonomy" id="1661398"/>
    <lineage>
        <taxon>Eukaryota</taxon>
        <taxon>Metazoa</taxon>
        <taxon>Ecdysozoa</taxon>
        <taxon>Arthropoda</taxon>
        <taxon>Hexapoda</taxon>
        <taxon>Insecta</taxon>
        <taxon>Pterygota</taxon>
        <taxon>Neoptera</taxon>
        <taxon>Endopterygota</taxon>
        <taxon>Coleoptera</taxon>
        <taxon>Polyphaga</taxon>
        <taxon>Cucujiformia</taxon>
        <taxon>Tenebrionidae</taxon>
        <taxon>Pimeliinae</taxon>
        <taxon>Asbolus</taxon>
    </lineage>
</organism>
<evidence type="ECO:0000256" key="2">
    <source>
        <dbReference type="ARBA" id="ARBA00022475"/>
    </source>
</evidence>
<dbReference type="EMBL" id="QDEB01065559">
    <property type="protein sequence ID" value="RZC36060.1"/>
    <property type="molecule type" value="Genomic_DNA"/>
</dbReference>
<dbReference type="GO" id="GO:0005549">
    <property type="term" value="F:odorant binding"/>
    <property type="evidence" value="ECO:0007669"/>
    <property type="project" value="InterPro"/>
</dbReference>
<evidence type="ECO:0000256" key="3">
    <source>
        <dbReference type="ARBA" id="ARBA00022606"/>
    </source>
</evidence>
<keyword evidence="2" id="KW-1003">Cell membrane</keyword>
<dbReference type="InterPro" id="IPR004117">
    <property type="entry name" value="7tm6_olfct_rcpt"/>
</dbReference>
<evidence type="ECO:0000256" key="1">
    <source>
        <dbReference type="ARBA" id="ARBA00004651"/>
    </source>
</evidence>
<evidence type="ECO:0000256" key="8">
    <source>
        <dbReference type="ARBA" id="ARBA00023170"/>
    </source>
</evidence>
<keyword evidence="5" id="KW-0552">Olfaction</keyword>
<dbReference type="Pfam" id="PF02949">
    <property type="entry name" value="7tm_6"/>
    <property type="match status" value="2"/>
</dbReference>
<keyword evidence="12" id="KW-1185">Reference proteome</keyword>
<comment type="caution">
    <text evidence="11">The sequence shown here is derived from an EMBL/GenBank/DDBJ whole genome shotgun (WGS) entry which is preliminary data.</text>
</comment>
<evidence type="ECO:0000256" key="4">
    <source>
        <dbReference type="ARBA" id="ARBA00022692"/>
    </source>
</evidence>
<dbReference type="GO" id="GO:0007165">
    <property type="term" value="P:signal transduction"/>
    <property type="evidence" value="ECO:0007669"/>
    <property type="project" value="UniProtKB-KW"/>
</dbReference>
<feature type="transmembrane region" description="Helical" evidence="10">
    <location>
        <begin position="167"/>
        <end position="186"/>
    </location>
</feature>
<protein>
    <submittedName>
        <fullName evidence="11">7tm 6 domain containing protein</fullName>
    </submittedName>
</protein>
<proteinExistence type="predicted"/>
<keyword evidence="9" id="KW-0807">Transducer</keyword>
<feature type="non-terminal residue" evidence="11">
    <location>
        <position position="291"/>
    </location>
</feature>
<evidence type="ECO:0000256" key="7">
    <source>
        <dbReference type="ARBA" id="ARBA00023136"/>
    </source>
</evidence>
<dbReference type="AlphaFoldDB" id="A0A482VTK3"/>
<name>A0A482VTK3_ASBVE</name>